<dbReference type="GO" id="GO:0032259">
    <property type="term" value="P:methylation"/>
    <property type="evidence" value="ECO:0007669"/>
    <property type="project" value="UniProtKB-KW"/>
</dbReference>
<name>A0A540W0H0_9ACTN</name>
<proteinExistence type="predicted"/>
<protein>
    <submittedName>
        <fullName evidence="3">Methyltransferase domain-containing protein</fullName>
    </submittedName>
</protein>
<dbReference type="InterPro" id="IPR048711">
    <property type="entry name" value="WHD_Rv2258c"/>
</dbReference>
<dbReference type="Gene3D" id="1.10.10.10">
    <property type="entry name" value="Winged helix-like DNA-binding domain superfamily/Winged helix DNA-binding domain"/>
    <property type="match status" value="1"/>
</dbReference>
<dbReference type="PANTHER" id="PTHR45128:SF2">
    <property type="entry name" value="METHYLTRANSFERASE DOMAIN-CONTAINING PROTEIN"/>
    <property type="match status" value="1"/>
</dbReference>
<comment type="caution">
    <text evidence="3">The sequence shown here is derived from an EMBL/GenBank/DDBJ whole genome shotgun (WGS) entry which is preliminary data.</text>
</comment>
<accession>A0A540W0H0</accession>
<dbReference type="InterPro" id="IPR053173">
    <property type="entry name" value="SAM-binding_MTase"/>
</dbReference>
<dbReference type="Gene3D" id="3.40.50.150">
    <property type="entry name" value="Vaccinia Virus protein VP39"/>
    <property type="match status" value="1"/>
</dbReference>
<sequence>MTASFRDQVITDAAAAVRGLTVALGDRLGLYQALAGAGPLTAKELATRTGLDERYTTEWLHAQTSAGYLQHDPAHDTYRLPDAHAAVLADEDDPAYVAPFFTALKALYATEDQLAAAYRSGGGVEWSDHHDSLDTGMGSFFLPGYRANLVQHWLPALDGVVDRLRAGGKVADVGCGVGHSTLIMAQAFPEATFHGFDYSAAAIEHARELARRAGLADRVTFEVAPADGFPGQGYDLVSYFNVLHDLGHPVPAARWAHQALAEDGVWMIVEPNAKAALAENQHAAGRLFMSLSAVMCLPVAAAQHGPHALGNHAGEAALRAIAEGAGFTRWRRATETAVSAVYQARR</sequence>
<reference evidence="3 4" key="1">
    <citation type="submission" date="2019-06" db="EMBL/GenBank/DDBJ databases">
        <title>Description of Kitasatospora acidophila sp. nov. isolated from pine grove soil, and reclassification of Streptomyces novaecaesareae to Kitasatospora novaeceasareae comb. nov.</title>
        <authorList>
            <person name="Kim M.J."/>
        </authorList>
    </citation>
    <scope>NUCLEOTIDE SEQUENCE [LARGE SCALE GENOMIC DNA]</scope>
    <source>
        <strain evidence="3 4">MMS16-CNU292</strain>
    </source>
</reference>
<dbReference type="SUPFAM" id="SSF46785">
    <property type="entry name" value="Winged helix' DNA-binding domain"/>
    <property type="match status" value="1"/>
</dbReference>
<dbReference type="InterPro" id="IPR029063">
    <property type="entry name" value="SAM-dependent_MTases_sf"/>
</dbReference>
<organism evidence="3 4">
    <name type="scientific">Kitasatospora acidiphila</name>
    <dbReference type="NCBI Taxonomy" id="2567942"/>
    <lineage>
        <taxon>Bacteria</taxon>
        <taxon>Bacillati</taxon>
        <taxon>Actinomycetota</taxon>
        <taxon>Actinomycetes</taxon>
        <taxon>Kitasatosporales</taxon>
        <taxon>Streptomycetaceae</taxon>
        <taxon>Kitasatospora</taxon>
    </lineage>
</organism>
<dbReference type="EMBL" id="VIGB01000003">
    <property type="protein sequence ID" value="TQF01854.1"/>
    <property type="molecule type" value="Genomic_DNA"/>
</dbReference>
<dbReference type="CDD" id="cd02440">
    <property type="entry name" value="AdoMet_MTases"/>
    <property type="match status" value="1"/>
</dbReference>
<evidence type="ECO:0000259" key="2">
    <source>
        <dbReference type="Pfam" id="PF21320"/>
    </source>
</evidence>
<keyword evidence="3" id="KW-0808">Transferase</keyword>
<dbReference type="Proteomes" id="UP000319103">
    <property type="component" value="Unassembled WGS sequence"/>
</dbReference>
<gene>
    <name evidence="3" type="ORF">E6W39_05740</name>
</gene>
<dbReference type="PANTHER" id="PTHR45128">
    <property type="entry name" value="METHYLTRANSFERASE TYPE 11"/>
    <property type="match status" value="1"/>
</dbReference>
<dbReference type="AlphaFoldDB" id="A0A540W0H0"/>
<evidence type="ECO:0000313" key="3">
    <source>
        <dbReference type="EMBL" id="TQF01854.1"/>
    </source>
</evidence>
<keyword evidence="3" id="KW-0489">Methyltransferase</keyword>
<dbReference type="Pfam" id="PF13847">
    <property type="entry name" value="Methyltransf_31"/>
    <property type="match status" value="1"/>
</dbReference>
<dbReference type="InterPro" id="IPR036388">
    <property type="entry name" value="WH-like_DNA-bd_sf"/>
</dbReference>
<dbReference type="InterPro" id="IPR025714">
    <property type="entry name" value="Methyltranfer_dom"/>
</dbReference>
<evidence type="ECO:0000313" key="4">
    <source>
        <dbReference type="Proteomes" id="UP000319103"/>
    </source>
</evidence>
<evidence type="ECO:0000259" key="1">
    <source>
        <dbReference type="Pfam" id="PF13847"/>
    </source>
</evidence>
<feature type="domain" description="Methyltransferase" evidence="1">
    <location>
        <begin position="166"/>
        <end position="284"/>
    </location>
</feature>
<dbReference type="OrthoDB" id="9801363at2"/>
<dbReference type="SUPFAM" id="SSF53335">
    <property type="entry name" value="S-adenosyl-L-methionine-dependent methyltransferases"/>
    <property type="match status" value="1"/>
</dbReference>
<feature type="domain" description="S-adenosylmethionine-dependent methyltransferase Rv2258c-like winged HTH" evidence="2">
    <location>
        <begin position="18"/>
        <end position="89"/>
    </location>
</feature>
<dbReference type="GO" id="GO:0008168">
    <property type="term" value="F:methyltransferase activity"/>
    <property type="evidence" value="ECO:0007669"/>
    <property type="project" value="UniProtKB-KW"/>
</dbReference>
<keyword evidence="4" id="KW-1185">Reference proteome</keyword>
<dbReference type="InterPro" id="IPR036390">
    <property type="entry name" value="WH_DNA-bd_sf"/>
</dbReference>
<dbReference type="RefSeq" id="WP_141632577.1">
    <property type="nucleotide sequence ID" value="NZ_VIGB01000003.1"/>
</dbReference>
<dbReference type="Pfam" id="PF21320">
    <property type="entry name" value="WHD_Rv2258c"/>
    <property type="match status" value="1"/>
</dbReference>